<evidence type="ECO:0000313" key="1">
    <source>
        <dbReference type="EMBL" id="KAA3452447.1"/>
    </source>
</evidence>
<evidence type="ECO:0000313" key="2">
    <source>
        <dbReference type="Proteomes" id="UP000325315"/>
    </source>
</evidence>
<dbReference type="OrthoDB" id="1937198at2759"/>
<keyword evidence="1" id="KW-0548">Nucleotidyltransferase</keyword>
<dbReference type="AlphaFoldDB" id="A0A5B6U6J3"/>
<dbReference type="InterPro" id="IPR052343">
    <property type="entry name" value="Retrotransposon-Effector_Assoc"/>
</dbReference>
<sequence length="177" mass="20713">MRDRNTIFFHNFAPQRRRMNQVKELENKHGQTTIDQKEMEEVAKRAWGQQRLLNVMVSRHCSFKNILNKGVPLEEVNLTNIVFLPEVAHPTNLKNIHPISFCIVIYKIISKVIANQLQNFLNICIDEAYSVFVLGRLITDNILLAYKLMHTLKQRKLGQHESLALKLDMSKAYDRKE</sequence>
<organism evidence="1 2">
    <name type="scientific">Gossypium australe</name>
    <dbReference type="NCBI Taxonomy" id="47621"/>
    <lineage>
        <taxon>Eukaryota</taxon>
        <taxon>Viridiplantae</taxon>
        <taxon>Streptophyta</taxon>
        <taxon>Embryophyta</taxon>
        <taxon>Tracheophyta</taxon>
        <taxon>Spermatophyta</taxon>
        <taxon>Magnoliopsida</taxon>
        <taxon>eudicotyledons</taxon>
        <taxon>Gunneridae</taxon>
        <taxon>Pentapetalae</taxon>
        <taxon>rosids</taxon>
        <taxon>malvids</taxon>
        <taxon>Malvales</taxon>
        <taxon>Malvaceae</taxon>
        <taxon>Malvoideae</taxon>
        <taxon>Gossypium</taxon>
    </lineage>
</organism>
<comment type="caution">
    <text evidence="1">The sequence shown here is derived from an EMBL/GenBank/DDBJ whole genome shotgun (WGS) entry which is preliminary data.</text>
</comment>
<proteinExistence type="predicted"/>
<dbReference type="Proteomes" id="UP000325315">
    <property type="component" value="Unassembled WGS sequence"/>
</dbReference>
<accession>A0A5B6U6J3</accession>
<keyword evidence="1" id="KW-0695">RNA-directed DNA polymerase</keyword>
<reference evidence="2" key="1">
    <citation type="journal article" date="2019" name="Plant Biotechnol. J.">
        <title>Genome sequencing of the Australian wild diploid species Gossypium australe highlights disease resistance and delayed gland morphogenesis.</title>
        <authorList>
            <person name="Cai Y."/>
            <person name="Cai X."/>
            <person name="Wang Q."/>
            <person name="Wang P."/>
            <person name="Zhang Y."/>
            <person name="Cai C."/>
            <person name="Xu Y."/>
            <person name="Wang K."/>
            <person name="Zhou Z."/>
            <person name="Wang C."/>
            <person name="Geng S."/>
            <person name="Li B."/>
            <person name="Dong Q."/>
            <person name="Hou Y."/>
            <person name="Wang H."/>
            <person name="Ai P."/>
            <person name="Liu Z."/>
            <person name="Yi F."/>
            <person name="Sun M."/>
            <person name="An G."/>
            <person name="Cheng J."/>
            <person name="Zhang Y."/>
            <person name="Shi Q."/>
            <person name="Xie Y."/>
            <person name="Shi X."/>
            <person name="Chang Y."/>
            <person name="Huang F."/>
            <person name="Chen Y."/>
            <person name="Hong S."/>
            <person name="Mi L."/>
            <person name="Sun Q."/>
            <person name="Zhang L."/>
            <person name="Zhou B."/>
            <person name="Peng R."/>
            <person name="Zhang X."/>
            <person name="Liu F."/>
        </authorList>
    </citation>
    <scope>NUCLEOTIDE SEQUENCE [LARGE SCALE GENOMIC DNA]</scope>
    <source>
        <strain evidence="2">cv. PA1801</strain>
    </source>
</reference>
<dbReference type="EMBL" id="SMMG02000027">
    <property type="protein sequence ID" value="KAA3452447.1"/>
    <property type="molecule type" value="Genomic_DNA"/>
</dbReference>
<keyword evidence="2" id="KW-1185">Reference proteome</keyword>
<protein>
    <submittedName>
        <fullName evidence="1">Reverse transcriptase</fullName>
    </submittedName>
</protein>
<name>A0A5B6U6J3_9ROSI</name>
<gene>
    <name evidence="1" type="ORF">EPI10_034395</name>
</gene>
<dbReference type="PANTHER" id="PTHR46890:SF48">
    <property type="entry name" value="RNA-DIRECTED DNA POLYMERASE"/>
    <property type="match status" value="1"/>
</dbReference>
<dbReference type="GO" id="GO:0003964">
    <property type="term" value="F:RNA-directed DNA polymerase activity"/>
    <property type="evidence" value="ECO:0007669"/>
    <property type="project" value="UniProtKB-KW"/>
</dbReference>
<keyword evidence="1" id="KW-0808">Transferase</keyword>
<dbReference type="PANTHER" id="PTHR46890">
    <property type="entry name" value="NON-LTR RETROLELEMENT REVERSE TRANSCRIPTASE-LIKE PROTEIN-RELATED"/>
    <property type="match status" value="1"/>
</dbReference>